<dbReference type="EMBL" id="JXJU01000008">
    <property type="protein sequence ID" value="PCR99487.1"/>
    <property type="molecule type" value="Genomic_DNA"/>
</dbReference>
<accession>A0A2A5RK19</accession>
<dbReference type="GO" id="GO:0016787">
    <property type="term" value="F:hydrolase activity"/>
    <property type="evidence" value="ECO:0007669"/>
    <property type="project" value="UniProtKB-KW"/>
</dbReference>
<dbReference type="PANTHER" id="PTHR35527:SF2">
    <property type="entry name" value="HYDROLASE"/>
    <property type="match status" value="1"/>
</dbReference>
<dbReference type="STRING" id="1291764.GCA_001311235_01620"/>
<organism evidence="4 5">
    <name type="scientific">Lactococcus fujiensis JCM 16395</name>
    <dbReference type="NCBI Taxonomy" id="1291764"/>
    <lineage>
        <taxon>Bacteria</taxon>
        <taxon>Bacillati</taxon>
        <taxon>Bacillota</taxon>
        <taxon>Bacilli</taxon>
        <taxon>Lactobacillales</taxon>
        <taxon>Streptococcaceae</taxon>
        <taxon>Lactococcus</taxon>
    </lineage>
</organism>
<feature type="domain" description="Choloylglycine hydrolase/NAAA C-terminal" evidence="3">
    <location>
        <begin position="3"/>
        <end position="288"/>
    </location>
</feature>
<comment type="similarity">
    <text evidence="1">Belongs to the peptidase C59 family.</text>
</comment>
<evidence type="ECO:0000313" key="5">
    <source>
        <dbReference type="Proteomes" id="UP000218181"/>
    </source>
</evidence>
<dbReference type="AlphaFoldDB" id="A0A2A5RK19"/>
<evidence type="ECO:0000256" key="2">
    <source>
        <dbReference type="ARBA" id="ARBA00022801"/>
    </source>
</evidence>
<comment type="caution">
    <text evidence="4">The sequence shown here is derived from an EMBL/GenBank/DDBJ whole genome shotgun (WGS) entry which is preliminary data.</text>
</comment>
<gene>
    <name evidence="4" type="ORF">RT41_GL001863</name>
</gene>
<evidence type="ECO:0000313" key="4">
    <source>
        <dbReference type="EMBL" id="PCR99487.1"/>
    </source>
</evidence>
<name>A0A2A5RK19_9LACT</name>
<keyword evidence="2" id="KW-0378">Hydrolase</keyword>
<dbReference type="CDD" id="cd00542">
    <property type="entry name" value="Ntn_PVA"/>
    <property type="match status" value="1"/>
</dbReference>
<evidence type="ECO:0000256" key="1">
    <source>
        <dbReference type="ARBA" id="ARBA00006625"/>
    </source>
</evidence>
<evidence type="ECO:0000259" key="3">
    <source>
        <dbReference type="Pfam" id="PF02275"/>
    </source>
</evidence>
<dbReference type="PANTHER" id="PTHR35527">
    <property type="entry name" value="CHOLOYLGLYCINE HYDROLASE"/>
    <property type="match status" value="1"/>
</dbReference>
<dbReference type="InterPro" id="IPR029055">
    <property type="entry name" value="Ntn_hydrolases_N"/>
</dbReference>
<dbReference type="InterPro" id="IPR052193">
    <property type="entry name" value="Peptidase_C59"/>
</dbReference>
<proteinExistence type="inferred from homology"/>
<dbReference type="Pfam" id="PF02275">
    <property type="entry name" value="CBAH"/>
    <property type="match status" value="1"/>
</dbReference>
<dbReference type="Proteomes" id="UP000218181">
    <property type="component" value="Unassembled WGS sequence"/>
</dbReference>
<reference evidence="4 5" key="1">
    <citation type="submission" date="2014-12" db="EMBL/GenBank/DDBJ databases">
        <title>Draft genome sequences of 10 type strains of Lactococcus.</title>
        <authorList>
            <person name="Sun Z."/>
            <person name="Zhong Z."/>
            <person name="Liu W."/>
            <person name="Zhang W."/>
            <person name="Zhang H."/>
        </authorList>
    </citation>
    <scope>NUCLEOTIDE SEQUENCE [LARGE SCALE GENOMIC DNA]</scope>
    <source>
        <strain evidence="4 5">JCM 16395</strain>
    </source>
</reference>
<dbReference type="Gene3D" id="3.60.60.10">
    <property type="entry name" value="Penicillin V Acylase, Chain A"/>
    <property type="match status" value="1"/>
</dbReference>
<protein>
    <submittedName>
        <fullName evidence="4">Penicillin acylase</fullName>
    </submittedName>
</protein>
<dbReference type="SUPFAM" id="SSF56235">
    <property type="entry name" value="N-terminal nucleophile aminohydrolases (Ntn hydrolases)"/>
    <property type="match status" value="1"/>
</dbReference>
<sequence>MKSSDGGILFARTMDWHAFAPSPITAPKNYQWHSSFNNDLITNSYSILGVGRNFVDRHADISDGVNEFGLAVQKLTFSNASQYNQKAESGKIALAPFEFVLWLLGNCQSVAEVIVKLNQVQLMTDEFALYKYGRADLHFSATDPTGRLISIEPLNGILVVKENPIGVVTNAPKLEREIEKLGDYLDLTDEKRGLNQISSGNFSGKSVFPGGFTPTTRFIRATVLKERAITPINEKSNVIETWHILNSVTVPKSDGRSDTYTIYRSAVDVKSKTLYFQAYDNFGIQTYRFPD</sequence>
<keyword evidence="5" id="KW-1185">Reference proteome</keyword>
<dbReference type="InterPro" id="IPR029132">
    <property type="entry name" value="CBAH/NAAA_C"/>
</dbReference>